<dbReference type="InterPro" id="IPR029063">
    <property type="entry name" value="SAM-dependent_MTases_sf"/>
</dbReference>
<organism evidence="10 11">
    <name type="scientific">Hahella chejuensis (strain KCTC 2396)</name>
    <dbReference type="NCBI Taxonomy" id="349521"/>
    <lineage>
        <taxon>Bacteria</taxon>
        <taxon>Pseudomonadati</taxon>
        <taxon>Pseudomonadota</taxon>
        <taxon>Gammaproteobacteria</taxon>
        <taxon>Oceanospirillales</taxon>
        <taxon>Hahellaceae</taxon>
        <taxon>Hahella</taxon>
    </lineage>
</organism>
<dbReference type="InterPro" id="IPR030373">
    <property type="entry name" value="PABS_CS"/>
</dbReference>
<accession>Q2S8H4</accession>
<keyword evidence="4 5" id="KW-0620">Polyamine biosynthesis</keyword>
<dbReference type="Gene3D" id="2.30.140.10">
    <property type="entry name" value="Spermidine synthase, tetramerisation domain"/>
    <property type="match status" value="1"/>
</dbReference>
<evidence type="ECO:0000256" key="5">
    <source>
        <dbReference type="HAMAP-Rule" id="MF_00198"/>
    </source>
</evidence>
<dbReference type="PROSITE" id="PS01330">
    <property type="entry name" value="PABS_1"/>
    <property type="match status" value="1"/>
</dbReference>
<dbReference type="RefSeq" id="WP_011400102.1">
    <property type="nucleotide sequence ID" value="NC_007645.1"/>
</dbReference>
<evidence type="ECO:0000256" key="3">
    <source>
        <dbReference type="ARBA" id="ARBA00023066"/>
    </source>
</evidence>
<sequence>MSEQIPGWFTEIFQDQGTGFSLKVKSKLHEEQSQYQKIEIFETETFGNLMVLDGCVMLTDRDNFLYHEMMTHPALFTHHAPKKVVIVGGGDCGTLKEVLKHPGVEEAWQVEIDERVTRVAEKYFPDLCTANNDPRANFFFGDGIKWIADAPLESIDLIIVDSTDPVGPAEGLFAVDFYRNCFMALREGGMIVQQTESPLLHTSSIIKKVHDDMRQAGFDGVRTLPFPQPVYPTGWWSCTMAGKGKKLEFFREEDAAERPFVTRYYNAEVHKAALALPEFMKNELDLD</sequence>
<feature type="binding site" evidence="5">
    <location>
        <position position="67"/>
    </location>
    <ligand>
        <name>spermidine</name>
        <dbReference type="ChEBI" id="CHEBI:57834"/>
    </ligand>
</feature>
<feature type="binding site" evidence="5">
    <location>
        <begin position="161"/>
        <end position="164"/>
    </location>
    <ligand>
        <name>spermidine</name>
        <dbReference type="ChEBI" id="CHEBI:57834"/>
    </ligand>
</feature>
<proteinExistence type="inferred from homology"/>
<keyword evidence="11" id="KW-1185">Reference proteome</keyword>
<dbReference type="EMBL" id="CP000155">
    <property type="protein sequence ID" value="ABC33050.1"/>
    <property type="molecule type" value="Genomic_DNA"/>
</dbReference>
<keyword evidence="2 5" id="KW-0808">Transferase</keyword>
<dbReference type="KEGG" id="hch:HCH_06404"/>
<dbReference type="NCBIfam" id="TIGR00417">
    <property type="entry name" value="speE"/>
    <property type="match status" value="1"/>
</dbReference>
<gene>
    <name evidence="5 10" type="primary">speE</name>
    <name evidence="10" type="ordered locus">HCH_06404</name>
</gene>
<dbReference type="EC" id="2.5.1.16" evidence="5"/>
<dbReference type="PANTHER" id="PTHR11558">
    <property type="entry name" value="SPERMIDINE/SPERMINE SYNTHASE"/>
    <property type="match status" value="1"/>
</dbReference>
<dbReference type="OrthoDB" id="9793120at2"/>
<dbReference type="HAMAP" id="MF_00198">
    <property type="entry name" value="Spermidine_synth"/>
    <property type="match status" value="1"/>
</dbReference>
<evidence type="ECO:0000313" key="10">
    <source>
        <dbReference type="EMBL" id="ABC33050.1"/>
    </source>
</evidence>
<dbReference type="STRING" id="349521.HCH_06404"/>
<dbReference type="Proteomes" id="UP000000238">
    <property type="component" value="Chromosome"/>
</dbReference>
<evidence type="ECO:0000256" key="1">
    <source>
        <dbReference type="ARBA" id="ARBA00007867"/>
    </source>
</evidence>
<dbReference type="Pfam" id="PF17284">
    <property type="entry name" value="Spermine_synt_N"/>
    <property type="match status" value="1"/>
</dbReference>
<evidence type="ECO:0000256" key="6">
    <source>
        <dbReference type="PROSITE-ProRule" id="PRU00354"/>
    </source>
</evidence>
<comment type="catalytic activity">
    <reaction evidence="5 8">
        <text>S-adenosyl 3-(methylsulfanyl)propylamine + putrescine = S-methyl-5'-thioadenosine + spermidine + H(+)</text>
        <dbReference type="Rhea" id="RHEA:12721"/>
        <dbReference type="ChEBI" id="CHEBI:15378"/>
        <dbReference type="ChEBI" id="CHEBI:17509"/>
        <dbReference type="ChEBI" id="CHEBI:57443"/>
        <dbReference type="ChEBI" id="CHEBI:57834"/>
        <dbReference type="ChEBI" id="CHEBI:326268"/>
        <dbReference type="EC" id="2.5.1.16"/>
    </reaction>
</comment>
<evidence type="ECO:0000256" key="4">
    <source>
        <dbReference type="ARBA" id="ARBA00023115"/>
    </source>
</evidence>
<dbReference type="PROSITE" id="PS51006">
    <property type="entry name" value="PABS_2"/>
    <property type="match status" value="1"/>
</dbReference>
<feature type="binding site" evidence="5">
    <location>
        <position position="36"/>
    </location>
    <ligand>
        <name>S-methyl-5'-thioadenosine</name>
        <dbReference type="ChEBI" id="CHEBI:17509"/>
    </ligand>
</feature>
<dbReference type="eggNOG" id="COG0421">
    <property type="taxonomic scope" value="Bacteria"/>
</dbReference>
<evidence type="ECO:0000259" key="9">
    <source>
        <dbReference type="PROSITE" id="PS51006"/>
    </source>
</evidence>
<dbReference type="Gene3D" id="3.40.50.150">
    <property type="entry name" value="Vaccinia Virus protein VP39"/>
    <property type="match status" value="1"/>
</dbReference>
<comment type="function">
    <text evidence="5">Catalyzes the irreversible transfer of a propylamine group from the amino donor S-adenosylmethioninamine (decarboxy-AdoMet) to putrescine (1,4-diaminobutane) to yield spermidine.</text>
</comment>
<evidence type="ECO:0000313" key="11">
    <source>
        <dbReference type="Proteomes" id="UP000000238"/>
    </source>
</evidence>
<comment type="pathway">
    <text evidence="5">Amine and polyamine biosynthesis; spermidine biosynthesis; spermidine from putrescine: step 1/1.</text>
</comment>
<dbReference type="InterPro" id="IPR030374">
    <property type="entry name" value="PABS"/>
</dbReference>
<comment type="subunit">
    <text evidence="5">Homodimer or homotetramer.</text>
</comment>
<feature type="active site" description="Proton acceptor" evidence="5 6">
    <location>
        <position position="161"/>
    </location>
</feature>
<dbReference type="Pfam" id="PF01564">
    <property type="entry name" value="Spermine_synth"/>
    <property type="match status" value="1"/>
</dbReference>
<dbReference type="GO" id="GO:0008295">
    <property type="term" value="P:spermidine biosynthetic process"/>
    <property type="evidence" value="ECO:0007669"/>
    <property type="project" value="UniProtKB-UniRule"/>
</dbReference>
<dbReference type="InterPro" id="IPR037163">
    <property type="entry name" value="Spermidine_synt_N_sf"/>
</dbReference>
<feature type="binding site" evidence="5">
    <location>
        <begin position="142"/>
        <end position="143"/>
    </location>
    <ligand>
        <name>S-methyl-5'-thioadenosine</name>
        <dbReference type="ChEBI" id="CHEBI:17509"/>
    </ligand>
</feature>
<dbReference type="GO" id="GO:0004766">
    <property type="term" value="F:spermidine synthase activity"/>
    <property type="evidence" value="ECO:0007669"/>
    <property type="project" value="UniProtKB-UniRule"/>
</dbReference>
<evidence type="ECO:0000256" key="8">
    <source>
        <dbReference type="RuleBase" id="RU003837"/>
    </source>
</evidence>
<evidence type="ECO:0000256" key="2">
    <source>
        <dbReference type="ARBA" id="ARBA00022679"/>
    </source>
</evidence>
<feature type="binding site" evidence="5">
    <location>
        <position position="91"/>
    </location>
    <ligand>
        <name>spermidine</name>
        <dbReference type="ChEBI" id="CHEBI:57834"/>
    </ligand>
</feature>
<dbReference type="InterPro" id="IPR035246">
    <property type="entry name" value="Spermidine_synt_N"/>
</dbReference>
<dbReference type="PANTHER" id="PTHR11558:SF11">
    <property type="entry name" value="SPERMIDINE SYNTHASE"/>
    <property type="match status" value="1"/>
</dbReference>
<comment type="similarity">
    <text evidence="1 5 7">Belongs to the spermidine/spermine synthase family.</text>
</comment>
<protein>
    <recommendedName>
        <fullName evidence="5">Polyamine aminopropyltransferase</fullName>
    </recommendedName>
    <alternativeName>
        <fullName evidence="5">Putrescine aminopropyltransferase</fullName>
        <shortName evidence="5">PAPT</shortName>
    </alternativeName>
    <alternativeName>
        <fullName evidence="5">Spermidine synthase</fullName>
        <shortName evidence="5">SPDS</shortName>
        <shortName evidence="5">SPDSY</shortName>
        <ecNumber evidence="5">2.5.1.16</ecNumber>
    </alternativeName>
</protein>
<dbReference type="AlphaFoldDB" id="Q2S8H4"/>
<name>Q2S8H4_HAHCH</name>
<keyword evidence="3 5" id="KW-0745">Spermidine biosynthesis</keyword>
<dbReference type="UniPathway" id="UPA00248">
    <property type="reaction ID" value="UER00314"/>
</dbReference>
<evidence type="ECO:0000256" key="7">
    <source>
        <dbReference type="RuleBase" id="RU003836"/>
    </source>
</evidence>
<dbReference type="InterPro" id="IPR001045">
    <property type="entry name" value="Spermi_synthase"/>
</dbReference>
<dbReference type="HOGENOM" id="CLU_048199_3_1_6"/>
<feature type="binding site" evidence="5">
    <location>
        <position position="111"/>
    </location>
    <ligand>
        <name>S-methyl-5'-thioadenosine</name>
        <dbReference type="ChEBI" id="CHEBI:17509"/>
    </ligand>
</feature>
<dbReference type="NCBIfam" id="NF002010">
    <property type="entry name" value="PRK00811.1"/>
    <property type="match status" value="1"/>
</dbReference>
<dbReference type="GO" id="GO:0005829">
    <property type="term" value="C:cytosol"/>
    <property type="evidence" value="ECO:0007669"/>
    <property type="project" value="TreeGrafter"/>
</dbReference>
<feature type="domain" description="PABS" evidence="9">
    <location>
        <begin position="6"/>
        <end position="243"/>
    </location>
</feature>
<dbReference type="SUPFAM" id="SSF53335">
    <property type="entry name" value="S-adenosyl-L-methionine-dependent methyltransferases"/>
    <property type="match status" value="1"/>
</dbReference>
<feature type="binding site" evidence="5">
    <location>
        <position position="168"/>
    </location>
    <ligand>
        <name>S-methyl-5'-thioadenosine</name>
        <dbReference type="ChEBI" id="CHEBI:17509"/>
    </ligand>
</feature>
<reference evidence="10 11" key="1">
    <citation type="journal article" date="2005" name="Nucleic Acids Res.">
        <title>Genomic blueprint of Hahella chejuensis, a marine microbe producing an algicidal agent.</title>
        <authorList>
            <person name="Jeong H."/>
            <person name="Yim J.H."/>
            <person name="Lee C."/>
            <person name="Choi S.-H."/>
            <person name="Park Y.K."/>
            <person name="Yoon S.H."/>
            <person name="Hur C.-G."/>
            <person name="Kang H.-Y."/>
            <person name="Kim D."/>
            <person name="Lee H.H."/>
            <person name="Park K.H."/>
            <person name="Park S.-H."/>
            <person name="Park H.-S."/>
            <person name="Lee H.K."/>
            <person name="Oh T.K."/>
            <person name="Kim J.F."/>
        </authorList>
    </citation>
    <scope>NUCLEOTIDE SEQUENCE [LARGE SCALE GENOMIC DNA]</scope>
    <source>
        <strain evidence="10 11">KCTC 2396</strain>
    </source>
</reference>